<protein>
    <submittedName>
        <fullName evidence="1">Uncharacterized protein</fullName>
    </submittedName>
</protein>
<evidence type="ECO:0000313" key="1">
    <source>
        <dbReference type="EMBL" id="AMU90499.1"/>
    </source>
</evidence>
<reference evidence="2" key="1">
    <citation type="submission" date="2015-11" db="EMBL/GenBank/DDBJ databases">
        <title>Complete genome sequence of a polyethylene-glycol degrader Sphingopyxis macrogoltabida 203N (NBRC 111659).</title>
        <authorList>
            <person name="Yoshiyuki O."/>
            <person name="Shouta N."/>
            <person name="Nagata Y."/>
            <person name="Numata M."/>
            <person name="Tsuchikane K."/>
            <person name="Hosoyama A."/>
            <person name="Yamazoe A."/>
            <person name="Tsuda M."/>
            <person name="Fujita N."/>
            <person name="Kawai F."/>
        </authorList>
    </citation>
    <scope>NUCLEOTIDE SEQUENCE [LARGE SCALE GENOMIC DNA]</scope>
    <source>
        <strain evidence="2">203N</strain>
    </source>
</reference>
<evidence type="ECO:0000313" key="2">
    <source>
        <dbReference type="Proteomes" id="UP000076088"/>
    </source>
</evidence>
<dbReference type="Proteomes" id="UP000076088">
    <property type="component" value="Chromosome"/>
</dbReference>
<dbReference type="AlphaFoldDB" id="A0AAC9AVQ2"/>
<sequence>MSAVAARSLVQWITENWSNQDMNHSTFRVEAFERAAAIVLDDDDASPSLPLVPTIPPGRNGAAAIAPSAAAPPPYVLALDIVASPGKRPVLIVVDKGTSDYSIYEIDGCCASADAITGIISAIEREIEVTGAVPDCIETDNSITFSSPELHEWLTAKGIGRVFRSPSAIVEALIRQHSPEWGR</sequence>
<keyword evidence="2" id="KW-1185">Reference proteome</keyword>
<dbReference type="KEGG" id="smaz:LH19_15290"/>
<dbReference type="RefSeq" id="WP_054729457.1">
    <property type="nucleotide sequence ID" value="NZ_CP009429.1"/>
</dbReference>
<name>A0AAC9AVQ2_SPHMC</name>
<reference evidence="1 2" key="2">
    <citation type="journal article" date="2016" name="Genome Announc.">
        <title>Complete Genome Sequence of Sphingopyxis macrogoltabida Strain 203N (NBRC 111659), a Polyethylene Glycol Degrader.</title>
        <authorList>
            <person name="Ohtsubo Y."/>
            <person name="Nonoyama S."/>
            <person name="Nagata Y."/>
            <person name="Numata M."/>
            <person name="Tsuchikane K."/>
            <person name="Hosoyama A."/>
            <person name="Yamazoe A."/>
            <person name="Tsuda M."/>
            <person name="Fujita N."/>
            <person name="Kawai F."/>
        </authorList>
    </citation>
    <scope>NUCLEOTIDE SEQUENCE [LARGE SCALE GENOMIC DNA]</scope>
    <source>
        <strain evidence="1 2">203N</strain>
    </source>
</reference>
<dbReference type="EMBL" id="CP013344">
    <property type="protein sequence ID" value="AMU90499.1"/>
    <property type="molecule type" value="Genomic_DNA"/>
</dbReference>
<accession>A0AAC9AVQ2</accession>
<organism evidence="1 2">
    <name type="scientific">Sphingopyxis macrogoltabida</name>
    <name type="common">Sphingomonas macrogoltabidus</name>
    <dbReference type="NCBI Taxonomy" id="33050"/>
    <lineage>
        <taxon>Bacteria</taxon>
        <taxon>Pseudomonadati</taxon>
        <taxon>Pseudomonadota</taxon>
        <taxon>Alphaproteobacteria</taxon>
        <taxon>Sphingomonadales</taxon>
        <taxon>Sphingomonadaceae</taxon>
        <taxon>Sphingopyxis</taxon>
    </lineage>
</organism>
<proteinExistence type="predicted"/>
<gene>
    <name evidence="1" type="ORF">ATM17_15865</name>
</gene>